<evidence type="ECO:0000259" key="1">
    <source>
        <dbReference type="Pfam" id="PF04965"/>
    </source>
</evidence>
<keyword evidence="3" id="KW-1185">Reference proteome</keyword>
<sequence>MQDKVNELFGRGWTFPPRFTADTSQKSSVMLAKTARENLLQGMRILFMTQPGERIMREDYGCDLQFAMFRNIGEALFAELHTRITDSVARNEPRVALETVSLYPDTQQQGALHVDVNYRLADGDTVDRISGAVNIADGQGGGF</sequence>
<accession>A0ABZ2Q1K3</accession>
<organism evidence="2 3">
    <name type="scientific">Mycetohabitans rhizoxinica</name>
    <dbReference type="NCBI Taxonomy" id="412963"/>
    <lineage>
        <taxon>Bacteria</taxon>
        <taxon>Pseudomonadati</taxon>
        <taxon>Pseudomonadota</taxon>
        <taxon>Betaproteobacteria</taxon>
        <taxon>Burkholderiales</taxon>
        <taxon>Burkholderiaceae</taxon>
        <taxon>Mycetohabitans</taxon>
    </lineage>
</organism>
<evidence type="ECO:0000313" key="2">
    <source>
        <dbReference type="EMBL" id="WXK39196.1"/>
    </source>
</evidence>
<name>A0ABZ2Q1K3_9BURK</name>
<dbReference type="Proteomes" id="UP001493153">
    <property type="component" value="Chromosome"/>
</dbReference>
<protein>
    <submittedName>
        <fullName evidence="2">GPW/gp25 family protein</fullName>
    </submittedName>
</protein>
<proteinExistence type="predicted"/>
<dbReference type="SUPFAM" id="SSF160719">
    <property type="entry name" value="gpW/gp25-like"/>
    <property type="match status" value="1"/>
</dbReference>
<dbReference type="Gene3D" id="3.10.450.40">
    <property type="match status" value="1"/>
</dbReference>
<feature type="domain" description="IraD/Gp25-like" evidence="1">
    <location>
        <begin position="35"/>
        <end position="121"/>
    </location>
</feature>
<reference evidence="2 3" key="1">
    <citation type="submission" date="2020-09" db="EMBL/GenBank/DDBJ databases">
        <title>Genome sequences of Mycetohabitans spp.</title>
        <authorList>
            <person name="Carter M.E."/>
            <person name="Carpenter S.C.D."/>
            <person name="Bogdanove A.J."/>
        </authorList>
    </citation>
    <scope>NUCLEOTIDE SEQUENCE [LARGE SCALE GENOMIC DNA]</scope>
    <source>
        <strain evidence="2 3">B12</strain>
    </source>
</reference>
<dbReference type="InterPro" id="IPR007048">
    <property type="entry name" value="IraD/Gp25-like"/>
</dbReference>
<dbReference type="EMBL" id="CP062176">
    <property type="protein sequence ID" value="WXK39196.1"/>
    <property type="molecule type" value="Genomic_DNA"/>
</dbReference>
<dbReference type="Pfam" id="PF04965">
    <property type="entry name" value="GPW_gp25"/>
    <property type="match status" value="1"/>
</dbReference>
<gene>
    <name evidence="2" type="ORF">IHE29_07845</name>
</gene>
<evidence type="ECO:0000313" key="3">
    <source>
        <dbReference type="Proteomes" id="UP001493153"/>
    </source>
</evidence>
<dbReference type="RefSeq" id="WP_338859842.1">
    <property type="nucleotide sequence ID" value="NZ_CP062171.1"/>
</dbReference>